<evidence type="ECO:0000313" key="17">
    <source>
        <dbReference type="EMBL" id="MFC4729872.1"/>
    </source>
</evidence>
<dbReference type="PANTHER" id="PTHR21581:SF6">
    <property type="entry name" value="TRAFFICKING PROTEIN PARTICLE COMPLEX SUBUNIT 12"/>
    <property type="match status" value="1"/>
</dbReference>
<evidence type="ECO:0000256" key="14">
    <source>
        <dbReference type="SAM" id="MobiDB-lite"/>
    </source>
</evidence>
<dbReference type="EC" id="3.4.16.4" evidence="4"/>
<dbReference type="PANTHER" id="PTHR21581">
    <property type="entry name" value="D-ALANYL-D-ALANINE CARBOXYPEPTIDASE"/>
    <property type="match status" value="1"/>
</dbReference>
<evidence type="ECO:0000256" key="5">
    <source>
        <dbReference type="ARBA" id="ARBA00022645"/>
    </source>
</evidence>
<evidence type="ECO:0000256" key="3">
    <source>
        <dbReference type="ARBA" id="ARBA00007164"/>
    </source>
</evidence>
<feature type="domain" description="Peptidase S11 D-Ala-D-Ala carboxypeptidase A C-terminal" evidence="16">
    <location>
        <begin position="303"/>
        <end position="393"/>
    </location>
</feature>
<evidence type="ECO:0000256" key="10">
    <source>
        <dbReference type="ARBA" id="ARBA00022984"/>
    </source>
</evidence>
<evidence type="ECO:0000256" key="15">
    <source>
        <dbReference type="SAM" id="SignalP"/>
    </source>
</evidence>
<dbReference type="InterPro" id="IPR018044">
    <property type="entry name" value="Peptidase_S11"/>
</dbReference>
<dbReference type="EMBL" id="JBHSGG010000070">
    <property type="protein sequence ID" value="MFC4729872.1"/>
    <property type="molecule type" value="Genomic_DNA"/>
</dbReference>
<keyword evidence="6" id="KW-0645">Protease</keyword>
<keyword evidence="18" id="KW-1185">Reference proteome</keyword>
<comment type="pathway">
    <text evidence="2">Cell wall biogenesis; peptidoglycan biosynthesis.</text>
</comment>
<feature type="region of interest" description="Disordered" evidence="14">
    <location>
        <begin position="21"/>
        <end position="45"/>
    </location>
</feature>
<evidence type="ECO:0000313" key="18">
    <source>
        <dbReference type="Proteomes" id="UP001595892"/>
    </source>
</evidence>
<comment type="similarity">
    <text evidence="3 13">Belongs to the peptidase S11 family.</text>
</comment>
<keyword evidence="5 17" id="KW-0121">Carboxypeptidase</keyword>
<evidence type="ECO:0000256" key="6">
    <source>
        <dbReference type="ARBA" id="ARBA00022670"/>
    </source>
</evidence>
<feature type="chain" id="PRO_5046871334" description="serine-type D-Ala-D-Ala carboxypeptidase" evidence="15">
    <location>
        <begin position="20"/>
        <end position="411"/>
    </location>
</feature>
<dbReference type="Pfam" id="PF07943">
    <property type="entry name" value="PBP5_C"/>
    <property type="match status" value="1"/>
</dbReference>
<dbReference type="GO" id="GO:0004180">
    <property type="term" value="F:carboxypeptidase activity"/>
    <property type="evidence" value="ECO:0007669"/>
    <property type="project" value="UniProtKB-KW"/>
</dbReference>
<evidence type="ECO:0000256" key="13">
    <source>
        <dbReference type="RuleBase" id="RU004016"/>
    </source>
</evidence>
<feature type="compositionally biased region" description="Pro residues" evidence="14">
    <location>
        <begin position="23"/>
        <end position="37"/>
    </location>
</feature>
<evidence type="ECO:0000256" key="11">
    <source>
        <dbReference type="ARBA" id="ARBA00023316"/>
    </source>
</evidence>
<dbReference type="SUPFAM" id="SSF56601">
    <property type="entry name" value="beta-lactamase/transpeptidase-like"/>
    <property type="match status" value="1"/>
</dbReference>
<dbReference type="RefSeq" id="WP_377006121.1">
    <property type="nucleotide sequence ID" value="NZ_JBHSGG010000070.1"/>
</dbReference>
<dbReference type="PRINTS" id="PR00725">
    <property type="entry name" value="DADACBPTASE1"/>
</dbReference>
<evidence type="ECO:0000256" key="1">
    <source>
        <dbReference type="ARBA" id="ARBA00003217"/>
    </source>
</evidence>
<keyword evidence="11" id="KW-0961">Cell wall biogenesis/degradation</keyword>
<dbReference type="Pfam" id="PF00768">
    <property type="entry name" value="Peptidase_S11"/>
    <property type="match status" value="1"/>
</dbReference>
<evidence type="ECO:0000256" key="7">
    <source>
        <dbReference type="ARBA" id="ARBA00022729"/>
    </source>
</evidence>
<evidence type="ECO:0000256" key="2">
    <source>
        <dbReference type="ARBA" id="ARBA00004752"/>
    </source>
</evidence>
<comment type="catalytic activity">
    <reaction evidence="12">
        <text>Preferential cleavage: (Ac)2-L-Lys-D-Ala-|-D-Ala. Also transpeptidation of peptidyl-alanyl moieties that are N-acyl substituents of D-alanine.</text>
        <dbReference type="EC" id="3.4.16.4"/>
    </reaction>
</comment>
<evidence type="ECO:0000259" key="16">
    <source>
        <dbReference type="SMART" id="SM00936"/>
    </source>
</evidence>
<dbReference type="InterPro" id="IPR012907">
    <property type="entry name" value="Peptidase_S11_C"/>
</dbReference>
<feature type="signal peptide" evidence="15">
    <location>
        <begin position="1"/>
        <end position="19"/>
    </location>
</feature>
<evidence type="ECO:0000256" key="4">
    <source>
        <dbReference type="ARBA" id="ARBA00012448"/>
    </source>
</evidence>
<keyword evidence="7 15" id="KW-0732">Signal</keyword>
<evidence type="ECO:0000256" key="12">
    <source>
        <dbReference type="ARBA" id="ARBA00034000"/>
    </source>
</evidence>
<evidence type="ECO:0000256" key="8">
    <source>
        <dbReference type="ARBA" id="ARBA00022801"/>
    </source>
</evidence>
<proteinExistence type="inferred from homology"/>
<dbReference type="InterPro" id="IPR001967">
    <property type="entry name" value="Peptidase_S11_N"/>
</dbReference>
<keyword evidence="10" id="KW-0573">Peptidoglycan synthesis</keyword>
<dbReference type="InterPro" id="IPR015956">
    <property type="entry name" value="Peniciliin-bd_prot_C_sf"/>
</dbReference>
<dbReference type="InterPro" id="IPR012338">
    <property type="entry name" value="Beta-lactam/transpept-like"/>
</dbReference>
<reference evidence="18" key="1">
    <citation type="journal article" date="2019" name="Int. J. Syst. Evol. Microbiol.">
        <title>The Global Catalogue of Microorganisms (GCM) 10K type strain sequencing project: providing services to taxonomists for standard genome sequencing and annotation.</title>
        <authorList>
            <consortium name="The Broad Institute Genomics Platform"/>
            <consortium name="The Broad Institute Genome Sequencing Center for Infectious Disease"/>
            <person name="Wu L."/>
            <person name="Ma J."/>
        </authorList>
    </citation>
    <scope>NUCLEOTIDE SEQUENCE [LARGE SCALE GENOMIC DNA]</scope>
    <source>
        <strain evidence="18">CGMCC 1.13574</strain>
    </source>
</reference>
<dbReference type="SMART" id="SM00936">
    <property type="entry name" value="PBP5_C"/>
    <property type="match status" value="1"/>
</dbReference>
<organism evidence="17 18">
    <name type="scientific">Coralloluteibacterium thermophilum</name>
    <dbReference type="NCBI Taxonomy" id="2707049"/>
    <lineage>
        <taxon>Bacteria</taxon>
        <taxon>Pseudomonadati</taxon>
        <taxon>Pseudomonadota</taxon>
        <taxon>Gammaproteobacteria</taxon>
        <taxon>Lysobacterales</taxon>
        <taxon>Lysobacteraceae</taxon>
        <taxon>Coralloluteibacterium</taxon>
    </lineage>
</organism>
<dbReference type="Gene3D" id="3.40.710.10">
    <property type="entry name" value="DD-peptidase/beta-lactamase superfamily"/>
    <property type="match status" value="1"/>
</dbReference>
<comment type="function">
    <text evidence="1">Removes C-terminal D-alanyl residues from sugar-peptide cell wall precursors.</text>
</comment>
<evidence type="ECO:0000256" key="9">
    <source>
        <dbReference type="ARBA" id="ARBA00022960"/>
    </source>
</evidence>
<dbReference type="Gene3D" id="2.60.410.10">
    <property type="entry name" value="D-Ala-D-Ala carboxypeptidase, C-terminal domain"/>
    <property type="match status" value="1"/>
</dbReference>
<keyword evidence="8 17" id="KW-0378">Hydrolase</keyword>
<dbReference type="InterPro" id="IPR037167">
    <property type="entry name" value="Peptidase_S11_C_sf"/>
</dbReference>
<keyword evidence="9" id="KW-0133">Cell shape</keyword>
<sequence>MKHLYTAVVAAALAFGAHAQTPQPTPVPTPVPQPGAPAPAAGPVQIPAAPASSGAAWLVMDYESGQILAGDNIDTPLDPASITKVMTTYVVAAELAAGKVALDDQVLISERAWREGGAGTDGSYSGFDVNTRAPLEEVLKGMVVQSGNDASIALAEHIAGTEEAFAQLMNSYAQRLGMTNSHFVNSHGLTAPGHQMSARDIAILGRALIRDFPEHYALHAIKEYTHNNIRQYNRNGLLWKDSTVDGIKTGHTSAAGYCLLASAKRGDQRLLSVVMGIQGSRTEGFRRREGDSLALLNWGFRFYETQKLYDAQVKIADQRVWKGTANSVDLGLAEPLLVSLPRGRYEELQATMDVPTRLVAPIAQGQQVGTVRVRLDGEVVAERPLIALSDVSEAGFFGRLYDDFWMWWESE</sequence>
<name>A0ABV9NNF4_9GAMM</name>
<accession>A0ABV9NNF4</accession>
<protein>
    <recommendedName>
        <fullName evidence="4">serine-type D-Ala-D-Ala carboxypeptidase</fullName>
        <ecNumber evidence="4">3.4.16.4</ecNumber>
    </recommendedName>
</protein>
<dbReference type="SUPFAM" id="SSF69189">
    <property type="entry name" value="Penicillin-binding protein associated domain"/>
    <property type="match status" value="1"/>
</dbReference>
<dbReference type="Proteomes" id="UP001595892">
    <property type="component" value="Unassembled WGS sequence"/>
</dbReference>
<comment type="caution">
    <text evidence="17">The sequence shown here is derived from an EMBL/GenBank/DDBJ whole genome shotgun (WGS) entry which is preliminary data.</text>
</comment>
<gene>
    <name evidence="17" type="ORF">ACFO3Q_17050</name>
</gene>